<dbReference type="Proteomes" id="UP000256585">
    <property type="component" value="Chromosome"/>
</dbReference>
<comment type="similarity">
    <text evidence="2">Belongs to the ATPase gamma chain family.</text>
</comment>
<keyword evidence="8" id="KW-0066">ATP synthesis</keyword>
<proteinExistence type="inferred from homology"/>
<dbReference type="EMBL" id="CP033058">
    <property type="protein sequence ID" value="AZZ65769.1"/>
    <property type="molecule type" value="Genomic_DNA"/>
</dbReference>
<keyword evidence="7" id="KW-0139">CF(1)</keyword>
<keyword evidence="5" id="KW-0406">Ion transport</keyword>
<accession>A0A3Q9VBS3</accession>
<organism evidence="10 11">
    <name type="scientific">Metamycoplasma phocicerebrale</name>
    <dbReference type="NCBI Taxonomy" id="142649"/>
    <lineage>
        <taxon>Bacteria</taxon>
        <taxon>Bacillati</taxon>
        <taxon>Mycoplasmatota</taxon>
        <taxon>Mycoplasmoidales</taxon>
        <taxon>Metamycoplasmataceae</taxon>
        <taxon>Metamycoplasma</taxon>
    </lineage>
</organism>
<keyword evidence="3" id="KW-0813">Transport</keyword>
<evidence type="ECO:0008006" key="12">
    <source>
        <dbReference type="Google" id="ProtNLM"/>
    </source>
</evidence>
<keyword evidence="4" id="KW-0375">Hydrogen ion transport</keyword>
<dbReference type="GO" id="GO:0045259">
    <property type="term" value="C:proton-transporting ATP synthase complex"/>
    <property type="evidence" value="ECO:0007669"/>
    <property type="project" value="UniProtKB-KW"/>
</dbReference>
<dbReference type="GO" id="GO:0046933">
    <property type="term" value="F:proton-transporting ATP synthase activity, rotational mechanism"/>
    <property type="evidence" value="ECO:0007669"/>
    <property type="project" value="InterPro"/>
</dbReference>
<keyword evidence="9" id="KW-0175">Coiled coil</keyword>
<evidence type="ECO:0000256" key="6">
    <source>
        <dbReference type="ARBA" id="ARBA00023136"/>
    </source>
</evidence>
<dbReference type="NCBIfam" id="NF045933">
    <property type="entry name" value="MSC_0622_gamma"/>
    <property type="match status" value="1"/>
</dbReference>
<gene>
    <name evidence="10" type="ORF">DMC14_003195</name>
</gene>
<reference evidence="10" key="1">
    <citation type="submission" date="2019-03" db="EMBL/GenBank/DDBJ databases">
        <title>Draft Sequence and Annotation of the Mycoplasma phocicerebrale Strain 1049T Genome.</title>
        <authorList>
            <person name="Frasca S.Jr."/>
            <person name="Kutish G.F."/>
            <person name="Castellanos Gell J."/>
            <person name="Michaels D.L."/>
            <person name="Brown D.R."/>
        </authorList>
    </citation>
    <scope>NUCLEOTIDE SEQUENCE</scope>
    <source>
        <strain evidence="10">1049</strain>
    </source>
</reference>
<evidence type="ECO:0000313" key="11">
    <source>
        <dbReference type="Proteomes" id="UP000256585"/>
    </source>
</evidence>
<dbReference type="AlphaFoldDB" id="A0A3Q9VBS3"/>
<dbReference type="KEGG" id="mphc:DMC14_003195"/>
<comment type="subcellular location">
    <subcellularLocation>
        <location evidence="1">Membrane</location>
        <topology evidence="1">Peripheral membrane protein</topology>
    </subcellularLocation>
</comment>
<feature type="coiled-coil region" evidence="9">
    <location>
        <begin position="255"/>
        <end position="282"/>
    </location>
</feature>
<evidence type="ECO:0000313" key="10">
    <source>
        <dbReference type="EMBL" id="AZZ65769.1"/>
    </source>
</evidence>
<evidence type="ECO:0000256" key="1">
    <source>
        <dbReference type="ARBA" id="ARBA00004170"/>
    </source>
</evidence>
<sequence length="302" mass="35745">MHLKKWEEKLHNLKNILTKVNSTKNILLINIMKLTKKLKFNISNALININLINSVSQKYAIKNKLIHNKVFKNKMIEKINKFLKKRSTLWIYLTENQKYSTDSYSRYEKNLLNVINKKHDDFIAIGQRANEFCNQNNLNIIKSITEEEKQTKNIPLILSQFIRILSIENNYAEVNFVLNTNRNYNGYFTILPIDRFDVNKLVNHEEINSYSFDITNYKIYPKIDDFIDNEINIFLENAIYSLIIESSFYNGKNDLVTTNKIINEIEEEIQSIKKKTIRIKREKEIEEIVLLTRSNQKNGGVK</sequence>
<evidence type="ECO:0000256" key="4">
    <source>
        <dbReference type="ARBA" id="ARBA00022781"/>
    </source>
</evidence>
<name>A0A3Q9VBS3_9BACT</name>
<dbReference type="SUPFAM" id="SSF52943">
    <property type="entry name" value="ATP synthase (F1-ATPase), gamma subunit"/>
    <property type="match status" value="1"/>
</dbReference>
<evidence type="ECO:0000256" key="9">
    <source>
        <dbReference type="SAM" id="Coils"/>
    </source>
</evidence>
<evidence type="ECO:0000256" key="2">
    <source>
        <dbReference type="ARBA" id="ARBA00007681"/>
    </source>
</evidence>
<evidence type="ECO:0000256" key="5">
    <source>
        <dbReference type="ARBA" id="ARBA00023065"/>
    </source>
</evidence>
<dbReference type="Gene3D" id="3.40.1380.10">
    <property type="match status" value="1"/>
</dbReference>
<dbReference type="InterPro" id="IPR035968">
    <property type="entry name" value="ATP_synth_F1_ATPase_gsu"/>
</dbReference>
<evidence type="ECO:0000256" key="8">
    <source>
        <dbReference type="ARBA" id="ARBA00023310"/>
    </source>
</evidence>
<dbReference type="RefSeq" id="WP_116171409.1">
    <property type="nucleotide sequence ID" value="NZ_CP033058.2"/>
</dbReference>
<dbReference type="OrthoDB" id="400602at2"/>
<evidence type="ECO:0000256" key="7">
    <source>
        <dbReference type="ARBA" id="ARBA00023196"/>
    </source>
</evidence>
<protein>
    <recommendedName>
        <fullName evidence="12">ATP synthase gamma chain</fullName>
    </recommendedName>
</protein>
<evidence type="ECO:0000256" key="3">
    <source>
        <dbReference type="ARBA" id="ARBA00022448"/>
    </source>
</evidence>
<keyword evidence="6" id="KW-0472">Membrane</keyword>
<keyword evidence="11" id="KW-1185">Reference proteome</keyword>